<dbReference type="Pfam" id="PF00172">
    <property type="entry name" value="Zn_clus"/>
    <property type="match status" value="1"/>
</dbReference>
<keyword evidence="4" id="KW-0238">DNA-binding</keyword>
<dbReference type="RefSeq" id="XP_016233111.1">
    <property type="nucleotide sequence ID" value="XM_016382408.1"/>
</dbReference>
<dbReference type="CDD" id="cd00067">
    <property type="entry name" value="GAL4"/>
    <property type="match status" value="1"/>
</dbReference>
<dbReference type="InterPro" id="IPR052360">
    <property type="entry name" value="Transcr_Regulatory_Proteins"/>
</dbReference>
<keyword evidence="9" id="KW-1185">Reference proteome</keyword>
<dbReference type="AlphaFoldDB" id="A0A0D2B2Q3"/>
<dbReference type="VEuPathDB" id="FungiDB:PV08_08082"/>
<dbReference type="Gene3D" id="4.10.240.10">
    <property type="entry name" value="Zn(2)-C6 fungal-type DNA-binding domain"/>
    <property type="match status" value="1"/>
</dbReference>
<keyword evidence="6" id="KW-0539">Nucleus</keyword>
<evidence type="ECO:0000256" key="6">
    <source>
        <dbReference type="ARBA" id="ARBA00023242"/>
    </source>
</evidence>
<dbReference type="GO" id="GO:0008270">
    <property type="term" value="F:zinc ion binding"/>
    <property type="evidence" value="ECO:0007669"/>
    <property type="project" value="InterPro"/>
</dbReference>
<keyword evidence="5" id="KW-0804">Transcription</keyword>
<protein>
    <recommendedName>
        <fullName evidence="7">Zn(2)-C6 fungal-type domain-containing protein</fullName>
    </recommendedName>
</protein>
<feature type="domain" description="Zn(2)-C6 fungal-type" evidence="7">
    <location>
        <begin position="17"/>
        <end position="45"/>
    </location>
</feature>
<evidence type="ECO:0000256" key="1">
    <source>
        <dbReference type="ARBA" id="ARBA00022723"/>
    </source>
</evidence>
<dbReference type="PROSITE" id="PS00463">
    <property type="entry name" value="ZN2_CY6_FUNGAL_1"/>
    <property type="match status" value="1"/>
</dbReference>
<dbReference type="SMART" id="SM00066">
    <property type="entry name" value="GAL4"/>
    <property type="match status" value="1"/>
</dbReference>
<keyword evidence="1" id="KW-0479">Metal-binding</keyword>
<dbReference type="PROSITE" id="PS50048">
    <property type="entry name" value="ZN2_CY6_FUNGAL_2"/>
    <property type="match status" value="1"/>
</dbReference>
<keyword evidence="2" id="KW-0862">Zinc</keyword>
<dbReference type="InterPro" id="IPR036864">
    <property type="entry name" value="Zn2-C6_fun-type_DNA-bd_sf"/>
</dbReference>
<dbReference type="PANTHER" id="PTHR36206">
    <property type="entry name" value="ASPERCRYPTIN BIOSYNTHESIS CLUSTER-SPECIFIC TRANSCRIPTION REGULATOR ATNN-RELATED"/>
    <property type="match status" value="1"/>
</dbReference>
<keyword evidence="3" id="KW-0805">Transcription regulation</keyword>
<dbReference type="Proteomes" id="UP000053328">
    <property type="component" value="Unassembled WGS sequence"/>
</dbReference>
<dbReference type="SUPFAM" id="SSF57701">
    <property type="entry name" value="Zn2/Cys6 DNA-binding domain"/>
    <property type="match status" value="1"/>
</dbReference>
<dbReference type="OrthoDB" id="2593732at2759"/>
<organism evidence="8 9">
    <name type="scientific">Exophiala spinifera</name>
    <dbReference type="NCBI Taxonomy" id="91928"/>
    <lineage>
        <taxon>Eukaryota</taxon>
        <taxon>Fungi</taxon>
        <taxon>Dikarya</taxon>
        <taxon>Ascomycota</taxon>
        <taxon>Pezizomycotina</taxon>
        <taxon>Eurotiomycetes</taxon>
        <taxon>Chaetothyriomycetidae</taxon>
        <taxon>Chaetothyriales</taxon>
        <taxon>Herpotrichiellaceae</taxon>
        <taxon>Exophiala</taxon>
    </lineage>
</organism>
<evidence type="ECO:0000256" key="2">
    <source>
        <dbReference type="ARBA" id="ARBA00022833"/>
    </source>
</evidence>
<sequence length="519" mass="58557">MPPVAKSGRHAPRTHAACRTCKRRRVKCDLGRPSCARCQKAGFTCEGYELLIIETSTPSPSKEKLFLNPSNALLSTFRATQADWQAYDFYVSKVALTLGGAFDQDLWQKLVVQLANVEPTVRHGAFALGFLFRHLDLSDKISECTCVHCSQALRHYNKSIAAFSTFLQRPPRDQRIDVAIISCLVFFCLEAYRMNSINAAGLISRGCWMIAGAPSASGSSTTAIDRTLLKTFDRLWLLANMFGRHVPRPRVNPPAMFRNFDTVEAARDALHDITALTQSLRVRAYQVQVNSTSDFEASTTLAILQKEQEPVVELLEDWRRRTQHLMGRRDLQPFSRTPAWYCLIIRYLITKIRTVACMNPSEMRDDDHVEDFQQLITTAEEGLAKFTAIGEAKRFSLEPSFLPALYFTACKCRQPTIRRKALELLCLAGVREGLWQKAELTCVAARVIELEEGIATLDVPNMPAVFSRPSLRFCDVLVDLNYRQDEKTLVHVTYLIYDAQSQKPCQTAEEILTVSDQGS</sequence>
<dbReference type="GeneID" id="27335165"/>
<gene>
    <name evidence="8" type="ORF">PV08_08082</name>
</gene>
<proteinExistence type="predicted"/>
<name>A0A0D2B2Q3_9EURO</name>
<dbReference type="GO" id="GO:0003677">
    <property type="term" value="F:DNA binding"/>
    <property type="evidence" value="ECO:0007669"/>
    <property type="project" value="UniProtKB-KW"/>
</dbReference>
<evidence type="ECO:0000313" key="8">
    <source>
        <dbReference type="EMBL" id="KIW12895.1"/>
    </source>
</evidence>
<evidence type="ECO:0000256" key="5">
    <source>
        <dbReference type="ARBA" id="ARBA00023163"/>
    </source>
</evidence>
<evidence type="ECO:0000256" key="3">
    <source>
        <dbReference type="ARBA" id="ARBA00023015"/>
    </source>
</evidence>
<dbReference type="InterPro" id="IPR001138">
    <property type="entry name" value="Zn2Cys6_DnaBD"/>
</dbReference>
<evidence type="ECO:0000259" key="7">
    <source>
        <dbReference type="PROSITE" id="PS50048"/>
    </source>
</evidence>
<reference evidence="8 9" key="1">
    <citation type="submission" date="2015-01" db="EMBL/GenBank/DDBJ databases">
        <title>The Genome Sequence of Exophiala spinifera CBS89968.</title>
        <authorList>
            <consortium name="The Broad Institute Genomics Platform"/>
            <person name="Cuomo C."/>
            <person name="de Hoog S."/>
            <person name="Gorbushina A."/>
            <person name="Stielow B."/>
            <person name="Teixiera M."/>
            <person name="Abouelleil A."/>
            <person name="Chapman S.B."/>
            <person name="Priest M."/>
            <person name="Young S.K."/>
            <person name="Wortman J."/>
            <person name="Nusbaum C."/>
            <person name="Birren B."/>
        </authorList>
    </citation>
    <scope>NUCLEOTIDE SEQUENCE [LARGE SCALE GENOMIC DNA]</scope>
    <source>
        <strain evidence="8 9">CBS 89968</strain>
    </source>
</reference>
<accession>A0A0D2B2Q3</accession>
<dbReference type="PANTHER" id="PTHR36206:SF12">
    <property type="entry name" value="ASPERCRYPTIN BIOSYNTHESIS CLUSTER-SPECIFIC TRANSCRIPTION REGULATOR ATNN-RELATED"/>
    <property type="match status" value="1"/>
</dbReference>
<evidence type="ECO:0000256" key="4">
    <source>
        <dbReference type="ARBA" id="ARBA00023125"/>
    </source>
</evidence>
<dbReference type="HOGENOM" id="CLU_011409_12_1_1"/>
<dbReference type="EMBL" id="KN847497">
    <property type="protein sequence ID" value="KIW12895.1"/>
    <property type="molecule type" value="Genomic_DNA"/>
</dbReference>
<dbReference type="GO" id="GO:0000981">
    <property type="term" value="F:DNA-binding transcription factor activity, RNA polymerase II-specific"/>
    <property type="evidence" value="ECO:0007669"/>
    <property type="project" value="InterPro"/>
</dbReference>
<evidence type="ECO:0000313" key="9">
    <source>
        <dbReference type="Proteomes" id="UP000053328"/>
    </source>
</evidence>